<dbReference type="PROSITE" id="PS00010">
    <property type="entry name" value="ASX_HYDROXYL"/>
    <property type="match status" value="1"/>
</dbReference>
<sequence length="568" mass="62019">MVAQSLIALLFLLCLAQATSPISTALPGCRTTCGNLTLPYPFGTEEGCYIPGFKMTCNDTFYDPPKLFMGSGNIEITQVTLDNVFMEGLVARDCYGELPTSTHVWTNIENTPYTLSYARNRFTAIGCDTLALLYRATLVDFTSGCISLCADDDSVANGTCAGSGCCQTTIPMGMKRFDAMLGSVQNHTTTKSFSPCSFAFLIDREQFEFSVPDFIRFRSRSTVPVVLDWAVGNHTCGDANKSGSIVCGPNSGCVDSDNGPGYKCRCNQGYHGNPYLAVGCEDIDECEDPSTNPCVSICTNTPGSYICSCSDGTAGDGKRDGSGCRSATKTFPLVQVVLGCGLGFMFLLAINSLIYWGVKKRRMVQMREKLFEENGGVLLQRQIASREGAARTAKIFTAEQLAKATNNYSQDRVIGKGGNGTVYKGILPDNSVVAIKKSMVLDGNQVEQFINEVVVLSQMSREEQLLAMHFISSMERGQLFEILERRVATEGDGSQLEEVAQLAERCLRLTGEERPSMKEVAEELERLRRFERHPWAQPSSDEGSGRLLGRTGYQSDMDSVDNISMPID</sequence>
<organism evidence="20 21">
    <name type="scientific">Ensete ventricosum</name>
    <name type="common">Abyssinian banana</name>
    <name type="synonym">Musa ensete</name>
    <dbReference type="NCBI Taxonomy" id="4639"/>
    <lineage>
        <taxon>Eukaryota</taxon>
        <taxon>Viridiplantae</taxon>
        <taxon>Streptophyta</taxon>
        <taxon>Embryophyta</taxon>
        <taxon>Tracheophyta</taxon>
        <taxon>Spermatophyta</taxon>
        <taxon>Magnoliopsida</taxon>
        <taxon>Liliopsida</taxon>
        <taxon>Zingiberales</taxon>
        <taxon>Musaceae</taxon>
        <taxon>Ensete</taxon>
    </lineage>
</organism>
<keyword evidence="11 17" id="KW-0472">Membrane</keyword>
<dbReference type="GO" id="GO:0007166">
    <property type="term" value="P:cell surface receptor signaling pathway"/>
    <property type="evidence" value="ECO:0007669"/>
    <property type="project" value="InterPro"/>
</dbReference>
<keyword evidence="8 15" id="KW-0547">Nucleotide-binding</keyword>
<dbReference type="PANTHER" id="PTHR27005:SF283">
    <property type="entry name" value="OS02G0633066 PROTEIN"/>
    <property type="match status" value="1"/>
</dbReference>
<dbReference type="FunFam" id="2.10.25.10:FF:000038">
    <property type="entry name" value="Fibrillin 2"/>
    <property type="match status" value="1"/>
</dbReference>
<keyword evidence="2" id="KW-0418">Kinase</keyword>
<keyword evidence="3 14" id="KW-0245">EGF-like domain</keyword>
<dbReference type="PROSITE" id="PS01187">
    <property type="entry name" value="EGF_CA"/>
    <property type="match status" value="1"/>
</dbReference>
<keyword evidence="13" id="KW-0325">Glycoprotein</keyword>
<evidence type="ECO:0000256" key="9">
    <source>
        <dbReference type="ARBA" id="ARBA00022840"/>
    </source>
</evidence>
<comment type="subcellular location">
    <subcellularLocation>
        <location evidence="1">Membrane</location>
        <topology evidence="1">Single-pass type I membrane protein</topology>
    </subcellularLocation>
</comment>
<evidence type="ECO:0000256" key="13">
    <source>
        <dbReference type="ARBA" id="ARBA00023180"/>
    </source>
</evidence>
<evidence type="ECO:0000313" key="21">
    <source>
        <dbReference type="Proteomes" id="UP001222027"/>
    </source>
</evidence>
<reference evidence="20 21" key="1">
    <citation type="submission" date="2022-12" db="EMBL/GenBank/DDBJ databases">
        <title>Chromosome-scale assembly of the Ensete ventricosum genome.</title>
        <authorList>
            <person name="Dussert Y."/>
            <person name="Stocks J."/>
            <person name="Wendawek A."/>
            <person name="Woldeyes F."/>
            <person name="Nichols R.A."/>
            <person name="Borrell J.S."/>
        </authorList>
    </citation>
    <scope>NUCLEOTIDE SEQUENCE [LARGE SCALE GENOMIC DNA]</scope>
    <source>
        <strain evidence="21">cv. Maze</strain>
        <tissue evidence="20">Seeds</tissue>
    </source>
</reference>
<gene>
    <name evidence="20" type="ORF">OPV22_020448</name>
</gene>
<feature type="disulfide bond" evidence="14">
    <location>
        <begin position="247"/>
        <end position="264"/>
    </location>
</feature>
<keyword evidence="10 17" id="KW-1133">Transmembrane helix</keyword>
<dbReference type="PROSITE" id="PS00107">
    <property type="entry name" value="PROTEIN_KINASE_ATP"/>
    <property type="match status" value="1"/>
</dbReference>
<dbReference type="AlphaFoldDB" id="A0AAV8P9X6"/>
<dbReference type="PANTHER" id="PTHR27005">
    <property type="entry name" value="WALL-ASSOCIATED RECEPTOR KINASE-LIKE 21"/>
    <property type="match status" value="1"/>
</dbReference>
<evidence type="ECO:0000256" key="7">
    <source>
        <dbReference type="ARBA" id="ARBA00022737"/>
    </source>
</evidence>
<dbReference type="InterPro" id="IPR000152">
    <property type="entry name" value="EGF-type_Asp/Asn_hydroxyl_site"/>
</dbReference>
<keyword evidence="7" id="KW-0677">Repeat</keyword>
<dbReference type="InterPro" id="IPR000742">
    <property type="entry name" value="EGF"/>
</dbReference>
<keyword evidence="5 17" id="KW-0812">Transmembrane</keyword>
<feature type="signal peptide" evidence="18">
    <location>
        <begin position="1"/>
        <end position="18"/>
    </location>
</feature>
<evidence type="ECO:0000256" key="4">
    <source>
        <dbReference type="ARBA" id="ARBA00022679"/>
    </source>
</evidence>
<keyword evidence="6 18" id="KW-0732">Signal</keyword>
<keyword evidence="9 15" id="KW-0067">ATP-binding</keyword>
<dbReference type="GO" id="GO:0005886">
    <property type="term" value="C:plasma membrane"/>
    <property type="evidence" value="ECO:0007669"/>
    <property type="project" value="TreeGrafter"/>
</dbReference>
<dbReference type="PROSITE" id="PS50026">
    <property type="entry name" value="EGF_3"/>
    <property type="match status" value="2"/>
</dbReference>
<evidence type="ECO:0000256" key="1">
    <source>
        <dbReference type="ARBA" id="ARBA00004479"/>
    </source>
</evidence>
<dbReference type="GO" id="GO:0004674">
    <property type="term" value="F:protein serine/threonine kinase activity"/>
    <property type="evidence" value="ECO:0007669"/>
    <property type="project" value="UniProtKB-KW"/>
</dbReference>
<evidence type="ECO:0000256" key="16">
    <source>
        <dbReference type="SAM" id="MobiDB-lite"/>
    </source>
</evidence>
<dbReference type="InterPro" id="IPR017441">
    <property type="entry name" value="Protein_kinase_ATP_BS"/>
</dbReference>
<evidence type="ECO:0000256" key="17">
    <source>
        <dbReference type="SAM" id="Phobius"/>
    </source>
</evidence>
<dbReference type="InterPro" id="IPR018097">
    <property type="entry name" value="EGF_Ca-bd_CS"/>
</dbReference>
<dbReference type="InterPro" id="IPR045274">
    <property type="entry name" value="WAK-like"/>
</dbReference>
<dbReference type="Pfam" id="PF08488">
    <property type="entry name" value="WAK"/>
    <property type="match status" value="1"/>
</dbReference>
<evidence type="ECO:0000256" key="12">
    <source>
        <dbReference type="ARBA" id="ARBA00023157"/>
    </source>
</evidence>
<evidence type="ECO:0000256" key="11">
    <source>
        <dbReference type="ARBA" id="ARBA00023136"/>
    </source>
</evidence>
<protein>
    <recommendedName>
        <fullName evidence="19">EGF-like domain-containing protein</fullName>
    </recommendedName>
</protein>
<name>A0AAV8P9X6_ENSVE</name>
<feature type="domain" description="EGF-like" evidence="19">
    <location>
        <begin position="238"/>
        <end position="281"/>
    </location>
</feature>
<dbReference type="Pfam" id="PF13947">
    <property type="entry name" value="GUB_WAK_bind"/>
    <property type="match status" value="1"/>
</dbReference>
<evidence type="ECO:0000256" key="3">
    <source>
        <dbReference type="ARBA" id="ARBA00022536"/>
    </source>
</evidence>
<evidence type="ECO:0000256" key="5">
    <source>
        <dbReference type="ARBA" id="ARBA00022692"/>
    </source>
</evidence>
<dbReference type="CDD" id="cd00054">
    <property type="entry name" value="EGF_CA"/>
    <property type="match status" value="1"/>
</dbReference>
<keyword evidence="4" id="KW-0808">Transferase</keyword>
<evidence type="ECO:0000259" key="19">
    <source>
        <dbReference type="PROSITE" id="PS50026"/>
    </source>
</evidence>
<dbReference type="SMART" id="SM00181">
    <property type="entry name" value="EGF"/>
    <property type="match status" value="2"/>
</dbReference>
<dbReference type="GO" id="GO:0005509">
    <property type="term" value="F:calcium ion binding"/>
    <property type="evidence" value="ECO:0007669"/>
    <property type="project" value="InterPro"/>
</dbReference>
<accession>A0AAV8P9X6</accession>
<feature type="region of interest" description="Disordered" evidence="16">
    <location>
        <begin position="535"/>
        <end position="568"/>
    </location>
</feature>
<proteinExistence type="predicted"/>
<dbReference type="SUPFAM" id="SSF57196">
    <property type="entry name" value="EGF/Laminin"/>
    <property type="match status" value="1"/>
</dbReference>
<dbReference type="SMART" id="SM00179">
    <property type="entry name" value="EGF_CA"/>
    <property type="match status" value="2"/>
</dbReference>
<dbReference type="InterPro" id="IPR025287">
    <property type="entry name" value="WAK_GUB"/>
</dbReference>
<dbReference type="EMBL" id="JAQQAF010000006">
    <property type="protein sequence ID" value="KAJ8476721.1"/>
    <property type="molecule type" value="Genomic_DNA"/>
</dbReference>
<dbReference type="SUPFAM" id="SSF56112">
    <property type="entry name" value="Protein kinase-like (PK-like)"/>
    <property type="match status" value="1"/>
</dbReference>
<feature type="transmembrane region" description="Helical" evidence="17">
    <location>
        <begin position="333"/>
        <end position="358"/>
    </location>
</feature>
<comment type="caution">
    <text evidence="20">The sequence shown here is derived from an EMBL/GenBank/DDBJ whole genome shotgun (WGS) entry which is preliminary data.</text>
</comment>
<dbReference type="InterPro" id="IPR001881">
    <property type="entry name" value="EGF-like_Ca-bd_dom"/>
</dbReference>
<keyword evidence="21" id="KW-1185">Reference proteome</keyword>
<keyword evidence="12 14" id="KW-1015">Disulfide bond</keyword>
<evidence type="ECO:0000256" key="15">
    <source>
        <dbReference type="PROSITE-ProRule" id="PRU10141"/>
    </source>
</evidence>
<evidence type="ECO:0000256" key="2">
    <source>
        <dbReference type="ARBA" id="ARBA00022527"/>
    </source>
</evidence>
<dbReference type="InterPro" id="IPR013695">
    <property type="entry name" value="WAK"/>
</dbReference>
<evidence type="ECO:0000256" key="10">
    <source>
        <dbReference type="ARBA" id="ARBA00022989"/>
    </source>
</evidence>
<dbReference type="Gene3D" id="3.30.200.20">
    <property type="entry name" value="Phosphorylase Kinase, domain 1"/>
    <property type="match status" value="1"/>
</dbReference>
<dbReference type="Proteomes" id="UP001222027">
    <property type="component" value="Unassembled WGS sequence"/>
</dbReference>
<dbReference type="InterPro" id="IPR011009">
    <property type="entry name" value="Kinase-like_dom_sf"/>
</dbReference>
<feature type="domain" description="EGF-like" evidence="19">
    <location>
        <begin position="282"/>
        <end position="316"/>
    </location>
</feature>
<evidence type="ECO:0000313" key="20">
    <source>
        <dbReference type="EMBL" id="KAJ8476721.1"/>
    </source>
</evidence>
<dbReference type="GO" id="GO:0005524">
    <property type="term" value="F:ATP binding"/>
    <property type="evidence" value="ECO:0007669"/>
    <property type="project" value="UniProtKB-UniRule"/>
</dbReference>
<dbReference type="GO" id="GO:0030247">
    <property type="term" value="F:polysaccharide binding"/>
    <property type="evidence" value="ECO:0007669"/>
    <property type="project" value="InterPro"/>
</dbReference>
<evidence type="ECO:0000256" key="8">
    <source>
        <dbReference type="ARBA" id="ARBA00022741"/>
    </source>
</evidence>
<dbReference type="Gene3D" id="2.10.25.10">
    <property type="entry name" value="Laminin"/>
    <property type="match status" value="2"/>
</dbReference>
<evidence type="ECO:0000256" key="18">
    <source>
        <dbReference type="SAM" id="SignalP"/>
    </source>
</evidence>
<evidence type="ECO:0000256" key="6">
    <source>
        <dbReference type="ARBA" id="ARBA00022729"/>
    </source>
</evidence>
<feature type="chain" id="PRO_5043328316" description="EGF-like domain-containing protein" evidence="18">
    <location>
        <begin position="19"/>
        <end position="568"/>
    </location>
</feature>
<evidence type="ECO:0000256" key="14">
    <source>
        <dbReference type="PROSITE-ProRule" id="PRU00076"/>
    </source>
</evidence>
<comment type="caution">
    <text evidence="14">Lacks conserved residue(s) required for the propagation of feature annotation.</text>
</comment>
<feature type="binding site" evidence="15">
    <location>
        <position position="437"/>
    </location>
    <ligand>
        <name>ATP</name>
        <dbReference type="ChEBI" id="CHEBI:30616"/>
    </ligand>
</feature>
<keyword evidence="2" id="KW-0723">Serine/threonine-protein kinase</keyword>